<protein>
    <submittedName>
        <fullName evidence="2">Uncharacterized protein</fullName>
    </submittedName>
</protein>
<proteinExistence type="predicted"/>
<dbReference type="EMBL" id="MN740963">
    <property type="protein sequence ID" value="QHU20193.1"/>
    <property type="molecule type" value="Genomic_DNA"/>
</dbReference>
<reference evidence="2" key="1">
    <citation type="journal article" date="2020" name="Nature">
        <title>Giant virus diversity and host interactions through global metagenomics.</title>
        <authorList>
            <person name="Schulz F."/>
            <person name="Roux S."/>
            <person name="Paez-Espino D."/>
            <person name="Jungbluth S."/>
            <person name="Walsh D.A."/>
            <person name="Denef V.J."/>
            <person name="McMahon K.D."/>
            <person name="Konstantinidis K.T."/>
            <person name="Eloe-Fadrosh E.A."/>
            <person name="Kyrpides N.C."/>
            <person name="Woyke T."/>
        </authorList>
    </citation>
    <scope>NUCLEOTIDE SEQUENCE</scope>
    <source>
        <strain evidence="2">GVMAG-S-3300013014-136</strain>
    </source>
</reference>
<evidence type="ECO:0000313" key="2">
    <source>
        <dbReference type="EMBL" id="QHU20193.1"/>
    </source>
</evidence>
<organism evidence="2">
    <name type="scientific">viral metagenome</name>
    <dbReference type="NCBI Taxonomy" id="1070528"/>
    <lineage>
        <taxon>unclassified sequences</taxon>
        <taxon>metagenomes</taxon>
        <taxon>organismal metagenomes</taxon>
    </lineage>
</organism>
<feature type="transmembrane region" description="Helical" evidence="1">
    <location>
        <begin position="42"/>
        <end position="65"/>
    </location>
</feature>
<accession>A0A6C0KSF4</accession>
<keyword evidence="1" id="KW-0472">Membrane</keyword>
<evidence type="ECO:0000256" key="1">
    <source>
        <dbReference type="SAM" id="Phobius"/>
    </source>
</evidence>
<sequence length="75" mass="8374">MNVLKKAGIAFYGSGFTYTFGEVFLDTTIRKGELNNPDMMDYAVYSISGAIFGLFAGVVWPLPIITKILHEHEKK</sequence>
<keyword evidence="1" id="KW-0812">Transmembrane</keyword>
<name>A0A6C0KSF4_9ZZZZ</name>
<dbReference type="AlphaFoldDB" id="A0A6C0KSF4"/>
<keyword evidence="1" id="KW-1133">Transmembrane helix</keyword>